<name>A0ABQ4ZZD3_9ASTR</name>
<reference evidence="1" key="1">
    <citation type="journal article" date="2022" name="Int. J. Mol. Sci.">
        <title>Draft Genome of Tanacetum Coccineum: Genomic Comparison of Closely Related Tanacetum-Family Plants.</title>
        <authorList>
            <person name="Yamashiro T."/>
            <person name="Shiraishi A."/>
            <person name="Nakayama K."/>
            <person name="Satake H."/>
        </authorList>
    </citation>
    <scope>NUCLEOTIDE SEQUENCE</scope>
</reference>
<gene>
    <name evidence="1" type="ORF">Tco_0802325</name>
</gene>
<keyword evidence="2" id="KW-1185">Reference proteome</keyword>
<organism evidence="1 2">
    <name type="scientific">Tanacetum coccineum</name>
    <dbReference type="NCBI Taxonomy" id="301880"/>
    <lineage>
        <taxon>Eukaryota</taxon>
        <taxon>Viridiplantae</taxon>
        <taxon>Streptophyta</taxon>
        <taxon>Embryophyta</taxon>
        <taxon>Tracheophyta</taxon>
        <taxon>Spermatophyta</taxon>
        <taxon>Magnoliopsida</taxon>
        <taxon>eudicotyledons</taxon>
        <taxon>Gunneridae</taxon>
        <taxon>Pentapetalae</taxon>
        <taxon>asterids</taxon>
        <taxon>campanulids</taxon>
        <taxon>Asterales</taxon>
        <taxon>Asteraceae</taxon>
        <taxon>Asteroideae</taxon>
        <taxon>Anthemideae</taxon>
        <taxon>Anthemidinae</taxon>
        <taxon>Tanacetum</taxon>
    </lineage>
</organism>
<dbReference type="EMBL" id="BQNB010011802">
    <property type="protein sequence ID" value="GJS95357.1"/>
    <property type="molecule type" value="Genomic_DNA"/>
</dbReference>
<evidence type="ECO:0000313" key="2">
    <source>
        <dbReference type="Proteomes" id="UP001151760"/>
    </source>
</evidence>
<accession>A0ABQ4ZZD3</accession>
<proteinExistence type="predicted"/>
<reference evidence="1" key="2">
    <citation type="submission" date="2022-01" db="EMBL/GenBank/DDBJ databases">
        <authorList>
            <person name="Yamashiro T."/>
            <person name="Shiraishi A."/>
            <person name="Satake H."/>
            <person name="Nakayama K."/>
        </authorList>
    </citation>
    <scope>NUCLEOTIDE SEQUENCE</scope>
</reference>
<protein>
    <submittedName>
        <fullName evidence="1">Uncharacterized protein</fullName>
    </submittedName>
</protein>
<comment type="caution">
    <text evidence="1">The sequence shown here is derived from an EMBL/GenBank/DDBJ whole genome shotgun (WGS) entry which is preliminary data.</text>
</comment>
<dbReference type="Proteomes" id="UP001151760">
    <property type="component" value="Unassembled WGS sequence"/>
</dbReference>
<evidence type="ECO:0000313" key="1">
    <source>
        <dbReference type="EMBL" id="GJS95357.1"/>
    </source>
</evidence>
<sequence>MATEEVVAVMVAMVVPRGGAAIGGMDAMVWVVDGVRGYGSGGGVVMATGGVRRRWCGSEVDGDEGGDDDGDVVTVAVGGENLADNGGAAPENEKRGRRVYVFAKVIKNEVKP</sequence>